<dbReference type="PANTHER" id="PTHR30283">
    <property type="entry name" value="PEROXIDE STRESS RESPONSE PROTEIN YAAA"/>
    <property type="match status" value="1"/>
</dbReference>
<dbReference type="Proteomes" id="UP000182089">
    <property type="component" value="Unassembled WGS sequence"/>
</dbReference>
<sequence length="241" mass="27085">MQIIISPAKKMQTSTQLAPLDQPYFQDQANYVRDQLRRMSVNDLQQFFACSEAIAKQAFADLKALDFDFNKLTPAILAFNGLQYQSLDASSLDQASLAFLQDHLYILDAFYGILRPFDGIQNHRLDMNQVIDGDSLYTFWGDRLADLALEDGLVLNLASQEYAKAILPYANEKEVITVTFKQQTAQGYQVSSPLAKKARGLMVRFIAQNKVAKPDQLKTFTALGLSFNENLSSANEMVFTD</sequence>
<comment type="similarity">
    <text evidence="1">Belongs to the UPF0246 family.</text>
</comment>
<organism evidence="2 3">
    <name type="scientific">Ligilactobacillus ruminis</name>
    <dbReference type="NCBI Taxonomy" id="1623"/>
    <lineage>
        <taxon>Bacteria</taxon>
        <taxon>Bacillati</taxon>
        <taxon>Bacillota</taxon>
        <taxon>Bacilli</taxon>
        <taxon>Lactobacillales</taxon>
        <taxon>Lactobacillaceae</taxon>
        <taxon>Ligilactobacillus</taxon>
    </lineage>
</organism>
<protein>
    <recommendedName>
        <fullName evidence="1">UPF0246 protein SAMN05216431_11819</fullName>
    </recommendedName>
</protein>
<dbReference type="HAMAP" id="MF_00652">
    <property type="entry name" value="UPF0246"/>
    <property type="match status" value="1"/>
</dbReference>
<evidence type="ECO:0000313" key="2">
    <source>
        <dbReference type="EMBL" id="SEM98821.1"/>
    </source>
</evidence>
<reference evidence="2 3" key="1">
    <citation type="submission" date="2016-10" db="EMBL/GenBank/DDBJ databases">
        <authorList>
            <person name="Varghese N."/>
            <person name="Submissions S."/>
        </authorList>
    </citation>
    <scope>NUCLEOTIDE SEQUENCE [LARGE SCALE GENOMIC DNA]</scope>
    <source>
        <strain evidence="2 3">WC1T17</strain>
    </source>
</reference>
<dbReference type="NCBIfam" id="NF002543">
    <property type="entry name" value="PRK02101.1-4"/>
    <property type="match status" value="1"/>
</dbReference>
<dbReference type="Pfam" id="PF03883">
    <property type="entry name" value="H2O2_YaaD"/>
    <property type="match status" value="1"/>
</dbReference>
<name>A0ABY1AEJ2_9LACO</name>
<evidence type="ECO:0000256" key="1">
    <source>
        <dbReference type="HAMAP-Rule" id="MF_00652"/>
    </source>
</evidence>
<gene>
    <name evidence="2" type="ORF">SAMN05216431_11819</name>
</gene>
<dbReference type="EMBL" id="FOCC01000018">
    <property type="protein sequence ID" value="SEM98821.1"/>
    <property type="molecule type" value="Genomic_DNA"/>
</dbReference>
<comment type="caution">
    <text evidence="2">The sequence shown here is derived from an EMBL/GenBank/DDBJ whole genome shotgun (WGS) entry which is preliminary data.</text>
</comment>
<dbReference type="PANTHER" id="PTHR30283:SF4">
    <property type="entry name" value="PEROXIDE STRESS RESISTANCE PROTEIN YAAA"/>
    <property type="match status" value="1"/>
</dbReference>
<accession>A0ABY1AEJ2</accession>
<evidence type="ECO:0000313" key="3">
    <source>
        <dbReference type="Proteomes" id="UP000182089"/>
    </source>
</evidence>
<proteinExistence type="inferred from homology"/>
<dbReference type="InterPro" id="IPR005583">
    <property type="entry name" value="YaaA"/>
</dbReference>